<dbReference type="SUPFAM" id="SSF118203">
    <property type="entry name" value="Vacuolar ATP synthase subunit C"/>
    <property type="match status" value="1"/>
</dbReference>
<sequence>MPSDLSYWLISAPLKDGDPNIMLQDVQETLGPNVELASWEIPELKAGTLSSLLTLSDALPKLDSTFTSTVSKLLDTLRSLVSDDASKLAQHARVNDRPAEEYLLGGGGGFRWDKGRWGSGGKVLEVVEALTKEMNSIEATQKQKSQTYNLAKGTLTNLQRKQVGNLSQRSLLDVVKKTDLVENSEFLETLVVAVPKNLAKDWADKYERLTSLVVPRSSQQIASDNEYVLQTVTVFKKVRDEFLHKCRENKFIVRDFKWDDSALEKQNKEIAELEVEEKELWTDLLRLSRINFSEAYQILAHLKTIRLFVESVLRYGLPADYAGVIVKPEPKTAVKTLRLLTDHYKYLASASRGPSTKKAKSGAATAGADDVAGEWASVMEAEYYDFVLFEIPKVDVAFKSS</sequence>
<dbReference type="InterPro" id="IPR036132">
    <property type="entry name" value="Vac_ATP_synth_c_sf"/>
</dbReference>
<evidence type="ECO:0000256" key="1">
    <source>
        <dbReference type="ARBA" id="ARBA00006138"/>
    </source>
</evidence>
<dbReference type="GO" id="GO:0046961">
    <property type="term" value="F:proton-transporting ATPase activity, rotational mechanism"/>
    <property type="evidence" value="ECO:0007669"/>
    <property type="project" value="InterPro"/>
</dbReference>
<organism evidence="7 8">
    <name type="scientific">Kwoniella shandongensis</name>
    <dbReference type="NCBI Taxonomy" id="1734106"/>
    <lineage>
        <taxon>Eukaryota</taxon>
        <taxon>Fungi</taxon>
        <taxon>Dikarya</taxon>
        <taxon>Basidiomycota</taxon>
        <taxon>Agaricomycotina</taxon>
        <taxon>Tremellomycetes</taxon>
        <taxon>Tremellales</taxon>
        <taxon>Cryptococcaceae</taxon>
        <taxon>Kwoniella</taxon>
    </lineage>
</organism>
<proteinExistence type="inferred from homology"/>
<dbReference type="AlphaFoldDB" id="A0A5M6C5B6"/>
<dbReference type="GeneID" id="43586664"/>
<dbReference type="KEGG" id="ksn:43586664"/>
<dbReference type="Gene3D" id="3.30.70.100">
    <property type="match status" value="1"/>
</dbReference>
<dbReference type="PANTHER" id="PTHR10137:SF0">
    <property type="entry name" value="V-TYPE PROTON ATPASE SUBUNIT C"/>
    <property type="match status" value="1"/>
</dbReference>
<dbReference type="Proteomes" id="UP000322225">
    <property type="component" value="Chromosome 2"/>
</dbReference>
<comment type="subunit">
    <text evidence="6">V-ATPase is a heteromultimeric enzyme composed of a peripheral catalytic V1 complex (components A to H) attached to an integral membrane V0 proton pore complex.</text>
</comment>
<keyword evidence="3 6" id="KW-0375">Hydrogen ion transport</keyword>
<keyword evidence="4 6" id="KW-0406">Ion transport</keyword>
<evidence type="ECO:0000256" key="3">
    <source>
        <dbReference type="ARBA" id="ARBA00022781"/>
    </source>
</evidence>
<gene>
    <name evidence="7" type="ORF">CI109_100896</name>
</gene>
<evidence type="ECO:0000313" key="8">
    <source>
        <dbReference type="Proteomes" id="UP000322225"/>
    </source>
</evidence>
<evidence type="ECO:0000256" key="2">
    <source>
        <dbReference type="ARBA" id="ARBA00022448"/>
    </source>
</evidence>
<dbReference type="RefSeq" id="XP_031862889.1">
    <property type="nucleotide sequence ID" value="XM_032002550.1"/>
</dbReference>
<dbReference type="CDD" id="cd14785">
    <property type="entry name" value="V-ATPase_C"/>
    <property type="match status" value="1"/>
</dbReference>
<comment type="function">
    <text evidence="6">Subunit of the V1 complex of vacuolar(H+)-ATPase (V-ATPase), a multisubunit enzyme composed of a peripheral complex (V1) that hydrolyzes ATP and a membrane integral complex (V0) that translocates protons. V-ATPase is responsible for acidifying and maintaining the pH of intracellular compartments and in some cell types, is targeted to the plasma membrane, where it is responsible for acidifying the extracellular environment. Subunit C is necessary for the assembly of the catalytic sector of the enzyme and is likely to have a specific function in its catalytic activity.</text>
</comment>
<comment type="function">
    <text evidence="5">Subunit of the V1 complex of vacuolar(H+)-ATPase (V-ATPase), a multisubunit enzyme composed of a peripheral complex (V1) that hydrolyzes ATP and a membrane integral complex (V0) that translocates protons. V-ATPase is responsible for acidifying and maintaining the pH of intracellular compartments. Subunit C is necessary for the assembly of the catalytic sector of the enzyme and is likely to have a specific function in its catalytic activity. Reversibly leaves the enzyme after glucose depletion, causing the catalytic subcomplex V1 to detach from the V0 section.</text>
</comment>
<evidence type="ECO:0000256" key="6">
    <source>
        <dbReference type="RuleBase" id="RU364010"/>
    </source>
</evidence>
<dbReference type="Gene3D" id="1.20.1460.10">
    <property type="entry name" value="subunit c (vma5p) of the yeast v-atpase, domain 2"/>
    <property type="match status" value="1"/>
</dbReference>
<keyword evidence="2 6" id="KW-0813">Transport</keyword>
<protein>
    <recommendedName>
        <fullName evidence="6">V-type proton ATPase subunit C</fullName>
    </recommendedName>
</protein>
<dbReference type="GO" id="GO:0000221">
    <property type="term" value="C:vacuolar proton-transporting V-type ATPase, V1 domain"/>
    <property type="evidence" value="ECO:0007669"/>
    <property type="project" value="TreeGrafter"/>
</dbReference>
<comment type="similarity">
    <text evidence="1 6">Belongs to the V-ATPase C subunit family.</text>
</comment>
<keyword evidence="8" id="KW-1185">Reference proteome</keyword>
<evidence type="ECO:0000256" key="4">
    <source>
        <dbReference type="ARBA" id="ARBA00023065"/>
    </source>
</evidence>
<dbReference type="FunFam" id="3.30.70.100:FF:000002">
    <property type="entry name" value="V-type proton ATPase subunit C"/>
    <property type="match status" value="1"/>
</dbReference>
<dbReference type="OrthoDB" id="6605928at2759"/>
<evidence type="ECO:0000313" key="7">
    <source>
        <dbReference type="EMBL" id="WWD16470.1"/>
    </source>
</evidence>
<reference evidence="7" key="1">
    <citation type="submission" date="2017-08" db="EMBL/GenBank/DDBJ databases">
        <authorList>
            <person name="Cuomo C."/>
            <person name="Billmyre B."/>
            <person name="Heitman J."/>
        </authorList>
    </citation>
    <scope>NUCLEOTIDE SEQUENCE</scope>
    <source>
        <strain evidence="7">CBS 12478</strain>
    </source>
</reference>
<dbReference type="PANTHER" id="PTHR10137">
    <property type="entry name" value="V-TYPE PROTON ATPASE SUBUNIT C"/>
    <property type="match status" value="1"/>
</dbReference>
<evidence type="ECO:0000256" key="5">
    <source>
        <dbReference type="ARBA" id="ARBA00053565"/>
    </source>
</evidence>
<dbReference type="EMBL" id="CP144052">
    <property type="protein sequence ID" value="WWD16470.1"/>
    <property type="molecule type" value="Genomic_DNA"/>
</dbReference>
<dbReference type="Gene3D" id="3.30.70.1180">
    <property type="entry name" value="Vacuolar atp synthase subunit c, domain 1"/>
    <property type="match status" value="1"/>
</dbReference>
<name>A0A5M6C5B6_9TREE</name>
<accession>A0A5M6C5B6</accession>
<reference evidence="7" key="2">
    <citation type="submission" date="2024-01" db="EMBL/GenBank/DDBJ databases">
        <title>Comparative genomics of Cryptococcus and Kwoniella reveals pathogenesis evolution and contrasting modes of karyotype evolution via chromosome fusion or intercentromeric recombination.</title>
        <authorList>
            <person name="Coelho M.A."/>
            <person name="David-Palma M."/>
            <person name="Shea T."/>
            <person name="Bowers K."/>
            <person name="McGinley-Smith S."/>
            <person name="Mohammad A.W."/>
            <person name="Gnirke A."/>
            <person name="Yurkov A.M."/>
            <person name="Nowrousian M."/>
            <person name="Sun S."/>
            <person name="Cuomo C.A."/>
            <person name="Heitman J."/>
        </authorList>
    </citation>
    <scope>NUCLEOTIDE SEQUENCE</scope>
    <source>
        <strain evidence="7">CBS 12478</strain>
    </source>
</reference>
<dbReference type="Pfam" id="PF03223">
    <property type="entry name" value="V-ATPase_C"/>
    <property type="match status" value="1"/>
</dbReference>
<dbReference type="InterPro" id="IPR004907">
    <property type="entry name" value="ATPase_V1-cplx_csu"/>
</dbReference>